<dbReference type="eggNOG" id="ENOG502QR13">
    <property type="taxonomic scope" value="Eukaryota"/>
</dbReference>
<dbReference type="InParanoid" id="K3X0H4"/>
<proteinExistence type="predicted"/>
<dbReference type="SUPFAM" id="SSF49899">
    <property type="entry name" value="Concanavalin A-like lectins/glucanases"/>
    <property type="match status" value="1"/>
</dbReference>
<evidence type="ECO:0000313" key="7">
    <source>
        <dbReference type="Proteomes" id="UP000019132"/>
    </source>
</evidence>
<keyword evidence="5" id="KW-1133">Transmembrane helix</keyword>
<dbReference type="EnsemblProtists" id="PYU1_T010723">
    <property type="protein sequence ID" value="PYU1_T010723"/>
    <property type="gene ID" value="PYU1_G010700"/>
</dbReference>
<dbReference type="OMA" id="LYEIPAR"/>
<evidence type="ECO:0000256" key="3">
    <source>
        <dbReference type="ARBA" id="ARBA00023180"/>
    </source>
</evidence>
<dbReference type="AlphaFoldDB" id="K3X0H4"/>
<evidence type="ECO:0000256" key="5">
    <source>
        <dbReference type="SAM" id="Phobius"/>
    </source>
</evidence>
<dbReference type="FunFam" id="2.60.120.200:FF:000157">
    <property type="entry name" value="Beta-glucan synthesis-associated protein SKN1"/>
    <property type="match status" value="1"/>
</dbReference>
<dbReference type="VEuPathDB" id="FungiDB:PYU1_G010700"/>
<keyword evidence="2 5" id="KW-0472">Membrane</keyword>
<name>K3X0H4_GLOUD</name>
<keyword evidence="4" id="KW-0961">Cell wall biogenesis/degradation</keyword>
<accession>K3X0H4</accession>
<dbReference type="InterPro" id="IPR013320">
    <property type="entry name" value="ConA-like_dom_sf"/>
</dbReference>
<organism evidence="6 7">
    <name type="scientific">Globisporangium ultimum (strain ATCC 200006 / CBS 805.95 / DAOM BR144)</name>
    <name type="common">Pythium ultimum</name>
    <dbReference type="NCBI Taxonomy" id="431595"/>
    <lineage>
        <taxon>Eukaryota</taxon>
        <taxon>Sar</taxon>
        <taxon>Stramenopiles</taxon>
        <taxon>Oomycota</taxon>
        <taxon>Peronosporomycetes</taxon>
        <taxon>Pythiales</taxon>
        <taxon>Pythiaceae</taxon>
        <taxon>Globisporangium</taxon>
    </lineage>
</organism>
<keyword evidence="7" id="KW-1185">Reference proteome</keyword>
<dbReference type="GO" id="GO:0005789">
    <property type="term" value="C:endoplasmic reticulum membrane"/>
    <property type="evidence" value="ECO:0007669"/>
    <property type="project" value="TreeGrafter"/>
</dbReference>
<evidence type="ECO:0000313" key="6">
    <source>
        <dbReference type="EnsemblProtists" id="PYU1_T010723"/>
    </source>
</evidence>
<dbReference type="PANTHER" id="PTHR31361">
    <property type="entry name" value="BETA-GLUCAN SYNTHESIS-ASSOCIATED PROTEIN KRE6-RELATED"/>
    <property type="match status" value="1"/>
</dbReference>
<comment type="subcellular location">
    <subcellularLocation>
        <location evidence="1">Membrane</location>
    </subcellularLocation>
</comment>
<keyword evidence="5" id="KW-0812">Transmembrane</keyword>
<evidence type="ECO:0000256" key="1">
    <source>
        <dbReference type="ARBA" id="ARBA00004370"/>
    </source>
</evidence>
<sequence length="539" mass="58872">MGNLGRAIFTASTNRMWPFSYSACDNNVFNASNQRISACNANPGSGMNPYQGRGAPEIDILEGGGTDISASVQLGPGMPKDFRTLPPDDNDNIACIYSSSCATPGANAPGIPTKVYEALRPYKTWYQGLRYAANNFCLPNTMQRQDYATVKAALAAGVEENVCTLGNCPGSKDPNSDLGFMVDNGVSGASRNAAHWSINANGTCFPMINAYMGSYLCSPGNLSPRCEKTDVPENVTMTPRFEYQMDALSANWPVHMAAYTDYLVYQVEWVTGSNGYIRWMLSGQPLYEIPARAITNPPQDDAKSNPVKIMLEEPMYMIFNVAVSSFWGSQPPNPGRECRGDGDDPVTNKICDSFPMYLKIDYVRLYQDTSRSSGMQVGCDPASHPTKQWINEHLDEYEDAENKVVDVSGHGFCRTHDDCTIDEETAVVTTGWCVRGRCRCNGATWTGPRCTRTMSAQHHSGTSKKTGSPLTSSFGPPWYVTFVTFGLIMVATFVIMYLVNKAHKKQEALRKQAEINAANGVAMPASEPAASDVVILQAI</sequence>
<dbReference type="GO" id="GO:0006078">
    <property type="term" value="P:(1-&gt;6)-beta-D-glucan biosynthetic process"/>
    <property type="evidence" value="ECO:0007669"/>
    <property type="project" value="TreeGrafter"/>
</dbReference>
<dbReference type="STRING" id="431595.K3X0H4"/>
<dbReference type="EMBL" id="GL376592">
    <property type="status" value="NOT_ANNOTATED_CDS"/>
    <property type="molecule type" value="Genomic_DNA"/>
</dbReference>
<protein>
    <recommendedName>
        <fullName evidence="8">GH16 domain-containing protein</fullName>
    </recommendedName>
</protein>
<feature type="transmembrane region" description="Helical" evidence="5">
    <location>
        <begin position="478"/>
        <end position="499"/>
    </location>
</feature>
<dbReference type="GO" id="GO:0005886">
    <property type="term" value="C:plasma membrane"/>
    <property type="evidence" value="ECO:0007669"/>
    <property type="project" value="TreeGrafter"/>
</dbReference>
<reference evidence="7" key="2">
    <citation type="submission" date="2010-04" db="EMBL/GenBank/DDBJ databases">
        <authorList>
            <person name="Buell R."/>
            <person name="Hamilton J."/>
            <person name="Hostetler J."/>
        </authorList>
    </citation>
    <scope>NUCLEOTIDE SEQUENCE [LARGE SCALE GENOMIC DNA]</scope>
    <source>
        <strain evidence="7">DAOM:BR144</strain>
    </source>
</reference>
<dbReference type="Pfam" id="PF03935">
    <property type="entry name" value="SKN1_KRE6_Sbg1"/>
    <property type="match status" value="2"/>
</dbReference>
<reference evidence="7" key="1">
    <citation type="journal article" date="2010" name="Genome Biol.">
        <title>Genome sequence of the necrotrophic plant pathogen Pythium ultimum reveals original pathogenicity mechanisms and effector repertoire.</title>
        <authorList>
            <person name="Levesque C.A."/>
            <person name="Brouwer H."/>
            <person name="Cano L."/>
            <person name="Hamilton J.P."/>
            <person name="Holt C."/>
            <person name="Huitema E."/>
            <person name="Raffaele S."/>
            <person name="Robideau G.P."/>
            <person name="Thines M."/>
            <person name="Win J."/>
            <person name="Zerillo M.M."/>
            <person name="Beakes G.W."/>
            <person name="Boore J.L."/>
            <person name="Busam D."/>
            <person name="Dumas B."/>
            <person name="Ferriera S."/>
            <person name="Fuerstenberg S.I."/>
            <person name="Gachon C.M."/>
            <person name="Gaulin E."/>
            <person name="Govers F."/>
            <person name="Grenville-Briggs L."/>
            <person name="Horner N."/>
            <person name="Hostetler J."/>
            <person name="Jiang R.H."/>
            <person name="Johnson J."/>
            <person name="Krajaejun T."/>
            <person name="Lin H."/>
            <person name="Meijer H.J."/>
            <person name="Moore B."/>
            <person name="Morris P."/>
            <person name="Phuntmart V."/>
            <person name="Puiu D."/>
            <person name="Shetty J."/>
            <person name="Stajich J.E."/>
            <person name="Tripathy S."/>
            <person name="Wawra S."/>
            <person name="van West P."/>
            <person name="Whitty B.R."/>
            <person name="Coutinho P.M."/>
            <person name="Henrissat B."/>
            <person name="Martin F."/>
            <person name="Thomas P.D."/>
            <person name="Tyler B.M."/>
            <person name="De Vries R.P."/>
            <person name="Kamoun S."/>
            <person name="Yandell M."/>
            <person name="Tisserat N."/>
            <person name="Buell C.R."/>
        </authorList>
    </citation>
    <scope>NUCLEOTIDE SEQUENCE</scope>
    <source>
        <strain evidence="7">DAOM:BR144</strain>
    </source>
</reference>
<evidence type="ECO:0000256" key="4">
    <source>
        <dbReference type="ARBA" id="ARBA00023316"/>
    </source>
</evidence>
<evidence type="ECO:0000256" key="2">
    <source>
        <dbReference type="ARBA" id="ARBA00023136"/>
    </source>
</evidence>
<evidence type="ECO:0008006" key="8">
    <source>
        <dbReference type="Google" id="ProtNLM"/>
    </source>
</evidence>
<dbReference type="Gene3D" id="2.60.120.200">
    <property type="match status" value="1"/>
</dbReference>
<keyword evidence="3" id="KW-0325">Glycoprotein</keyword>
<dbReference type="InterPro" id="IPR005629">
    <property type="entry name" value="Skn1/Kre6/Sbg1"/>
</dbReference>
<reference evidence="6" key="3">
    <citation type="submission" date="2015-02" db="UniProtKB">
        <authorList>
            <consortium name="EnsemblProtists"/>
        </authorList>
    </citation>
    <scope>IDENTIFICATION</scope>
    <source>
        <strain evidence="6">DAOM BR144</strain>
    </source>
</reference>
<dbReference type="GO" id="GO:0015926">
    <property type="term" value="F:glucosidase activity"/>
    <property type="evidence" value="ECO:0007669"/>
    <property type="project" value="TreeGrafter"/>
</dbReference>
<dbReference type="PANTHER" id="PTHR31361:SF1">
    <property type="entry name" value="BETA-GLUCAN SYNTHESIS-ASSOCIATED PROTEIN KRE6-RELATED"/>
    <property type="match status" value="1"/>
</dbReference>
<dbReference type="HOGENOM" id="CLU_018379_2_0_1"/>
<dbReference type="Proteomes" id="UP000019132">
    <property type="component" value="Unassembled WGS sequence"/>
</dbReference>
<dbReference type="GO" id="GO:0071555">
    <property type="term" value="P:cell wall organization"/>
    <property type="evidence" value="ECO:0007669"/>
    <property type="project" value="UniProtKB-KW"/>
</dbReference>